<dbReference type="Proteomes" id="UP000291343">
    <property type="component" value="Unassembled WGS sequence"/>
</dbReference>
<evidence type="ECO:0000256" key="1">
    <source>
        <dbReference type="SAM" id="MobiDB-lite"/>
    </source>
</evidence>
<reference evidence="2 3" key="1">
    <citation type="journal article" date="2017" name="Gigascience">
        <title>Genome sequence of the small brown planthopper, Laodelphax striatellus.</title>
        <authorList>
            <person name="Zhu J."/>
            <person name="Jiang F."/>
            <person name="Wang X."/>
            <person name="Yang P."/>
            <person name="Bao Y."/>
            <person name="Zhao W."/>
            <person name="Wang W."/>
            <person name="Lu H."/>
            <person name="Wang Q."/>
            <person name="Cui N."/>
            <person name="Li J."/>
            <person name="Chen X."/>
            <person name="Luo L."/>
            <person name="Yu J."/>
            <person name="Kang L."/>
            <person name="Cui F."/>
        </authorList>
    </citation>
    <scope>NUCLEOTIDE SEQUENCE [LARGE SCALE GENOMIC DNA]</scope>
    <source>
        <strain evidence="2">Lst14</strain>
    </source>
</reference>
<feature type="compositionally biased region" description="Polar residues" evidence="1">
    <location>
        <begin position="117"/>
        <end position="129"/>
    </location>
</feature>
<accession>A0A482XK20</accession>
<name>A0A482XK20_LAOST</name>
<dbReference type="InParanoid" id="A0A482XK20"/>
<dbReference type="OrthoDB" id="26523at2759"/>
<keyword evidence="3" id="KW-1185">Reference proteome</keyword>
<sequence>MNFTFGNYMKRGNQCPMWTALSLAGIIPAAPAIYMCELTMVEVIEGGTKKAEESKLGWWRMEEELGLGNQTRLRMPLDDFDPNSQDSGISCGSLDDSNKPFRFAAPSGVAPRKLSHNELSQSPRRFLTQSSNSSGGNSHCSIESLDDNFMDMLQNDKLMDDENAQLPSGLSSLLTDPILRHGDENARASISPGKQSNDNSPFMLRGPISFRRCLSENINNHNTVSTACEGNFTRAQWSMEDAVDSSKKGGESDTCTGRKERENMTRNQFRGQE</sequence>
<evidence type="ECO:0000313" key="3">
    <source>
        <dbReference type="Proteomes" id="UP000291343"/>
    </source>
</evidence>
<dbReference type="AlphaFoldDB" id="A0A482XK20"/>
<feature type="compositionally biased region" description="Basic and acidic residues" evidence="1">
    <location>
        <begin position="244"/>
        <end position="264"/>
    </location>
</feature>
<dbReference type="STRING" id="195883.A0A482XK20"/>
<organism evidence="2 3">
    <name type="scientific">Laodelphax striatellus</name>
    <name type="common">Small brown planthopper</name>
    <name type="synonym">Delphax striatella</name>
    <dbReference type="NCBI Taxonomy" id="195883"/>
    <lineage>
        <taxon>Eukaryota</taxon>
        <taxon>Metazoa</taxon>
        <taxon>Ecdysozoa</taxon>
        <taxon>Arthropoda</taxon>
        <taxon>Hexapoda</taxon>
        <taxon>Insecta</taxon>
        <taxon>Pterygota</taxon>
        <taxon>Neoptera</taxon>
        <taxon>Paraneoptera</taxon>
        <taxon>Hemiptera</taxon>
        <taxon>Auchenorrhyncha</taxon>
        <taxon>Fulgoroidea</taxon>
        <taxon>Delphacidae</taxon>
        <taxon>Criomorphinae</taxon>
        <taxon>Laodelphax</taxon>
    </lineage>
</organism>
<proteinExistence type="predicted"/>
<feature type="region of interest" description="Disordered" evidence="1">
    <location>
        <begin position="240"/>
        <end position="273"/>
    </location>
</feature>
<feature type="region of interest" description="Disordered" evidence="1">
    <location>
        <begin position="105"/>
        <end position="141"/>
    </location>
</feature>
<dbReference type="EMBL" id="QKKF02008040">
    <property type="protein sequence ID" value="RZF45809.1"/>
    <property type="molecule type" value="Genomic_DNA"/>
</dbReference>
<protein>
    <submittedName>
        <fullName evidence="2">Uncharacterized protein</fullName>
    </submittedName>
</protein>
<comment type="caution">
    <text evidence="2">The sequence shown here is derived from an EMBL/GenBank/DDBJ whole genome shotgun (WGS) entry which is preliminary data.</text>
</comment>
<gene>
    <name evidence="2" type="ORF">LSTR_LSTR012388</name>
</gene>
<evidence type="ECO:0000313" key="2">
    <source>
        <dbReference type="EMBL" id="RZF45809.1"/>
    </source>
</evidence>